<dbReference type="Proteomes" id="UP001150603">
    <property type="component" value="Unassembled WGS sequence"/>
</dbReference>
<proteinExistence type="predicted"/>
<feature type="non-terminal residue" evidence="1">
    <location>
        <position position="1"/>
    </location>
</feature>
<sequence>ANRDRVRKENPDATFGEIGKFLGAEWSKLSDEAKAPYTKKAEADKERYAAAKAEYDAKKDSDESD</sequence>
<keyword evidence="2" id="KW-1185">Reference proteome</keyword>
<dbReference type="EMBL" id="JANBPW010002987">
    <property type="protein sequence ID" value="KAJ1939006.1"/>
    <property type="molecule type" value="Genomic_DNA"/>
</dbReference>
<reference evidence="1" key="1">
    <citation type="submission" date="2022-07" db="EMBL/GenBank/DDBJ databases">
        <title>Phylogenomic reconstructions and comparative analyses of Kickxellomycotina fungi.</title>
        <authorList>
            <person name="Reynolds N.K."/>
            <person name="Stajich J.E."/>
            <person name="Barry K."/>
            <person name="Grigoriev I.V."/>
            <person name="Crous P."/>
            <person name="Smith M.E."/>
        </authorList>
    </citation>
    <scope>NUCLEOTIDE SEQUENCE</scope>
    <source>
        <strain evidence="1">NRRL 5244</strain>
    </source>
</reference>
<name>A0ACC1J621_9FUNG</name>
<evidence type="ECO:0000313" key="1">
    <source>
        <dbReference type="EMBL" id="KAJ1939006.1"/>
    </source>
</evidence>
<comment type="caution">
    <text evidence="1">The sequence shown here is derived from an EMBL/GenBank/DDBJ whole genome shotgun (WGS) entry which is preliminary data.</text>
</comment>
<accession>A0ACC1J621</accession>
<protein>
    <submittedName>
        <fullName evidence="1">Non-histone chromosomal protein 6</fullName>
    </submittedName>
</protein>
<evidence type="ECO:0000313" key="2">
    <source>
        <dbReference type="Proteomes" id="UP001150603"/>
    </source>
</evidence>
<gene>
    <name evidence="1" type="primary">NHP6_1</name>
    <name evidence="1" type="ORF">FBU59_004263</name>
</gene>
<organism evidence="1 2">
    <name type="scientific">Linderina macrospora</name>
    <dbReference type="NCBI Taxonomy" id="4868"/>
    <lineage>
        <taxon>Eukaryota</taxon>
        <taxon>Fungi</taxon>
        <taxon>Fungi incertae sedis</taxon>
        <taxon>Zoopagomycota</taxon>
        <taxon>Kickxellomycotina</taxon>
        <taxon>Kickxellomycetes</taxon>
        <taxon>Kickxellales</taxon>
        <taxon>Kickxellaceae</taxon>
        <taxon>Linderina</taxon>
    </lineage>
</organism>